<evidence type="ECO:0000313" key="10">
    <source>
        <dbReference type="EMBL" id="RBL99607.1"/>
    </source>
</evidence>
<dbReference type="GO" id="GO:0003677">
    <property type="term" value="F:DNA binding"/>
    <property type="evidence" value="ECO:0007669"/>
    <property type="project" value="UniProtKB-KW"/>
</dbReference>
<organism evidence="10 11">
    <name type="scientific">Glutamicibacter soli</name>
    <dbReference type="NCBI Taxonomy" id="453836"/>
    <lineage>
        <taxon>Bacteria</taxon>
        <taxon>Bacillati</taxon>
        <taxon>Actinomycetota</taxon>
        <taxon>Actinomycetes</taxon>
        <taxon>Micrococcales</taxon>
        <taxon>Micrococcaceae</taxon>
        <taxon>Glutamicibacter</taxon>
    </lineage>
</organism>
<evidence type="ECO:0000256" key="1">
    <source>
        <dbReference type="ARBA" id="ARBA00022741"/>
    </source>
</evidence>
<keyword evidence="6" id="KW-0238">DNA-binding</keyword>
<keyword evidence="11" id="KW-1185">Reference proteome</keyword>
<dbReference type="EMBL" id="POAF01000007">
    <property type="protein sequence ID" value="RBL99607.1"/>
    <property type="molecule type" value="Genomic_DNA"/>
</dbReference>
<dbReference type="InterPro" id="IPR012340">
    <property type="entry name" value="NA-bd_OB-fold"/>
</dbReference>
<sequence length="729" mass="80232">MTAETTIQDFENSPLSKMLGAKNATALEKAFGYGTVGEFIRHFPRRYVEVGELTPIAELPFDEHVTVVAQVVNISQRQMHSRKGFIFEVTVSDELGDAGQQLKMTFFNGYQARTDLLVGTIAMFSGKVGWYQDHLQLNQPDYAVLDEASQADPRPIPIYPASAKMPNKKIRDLMAHLIEQMTEENLPEFLPKELLDAHHYPLRHQAYANRHSPRELKNAYVARQRFAFEEAFLLQLSLAERNRQIGTQHSIARPRRTGGLADKFDAQLPFVLTEDQQQVGLEISQDLELNHPMHRLLQGEVGSGKTVVALRAILQVIDAGGQAALLAPTEVLAAQHYASITKMLGSLADPGLFGEGEGTGVALLTGSAKTAQRREALLGIASGETGLIVGTHALLGEQVRFAELGLVVIDEQHRFGVEQRDALRAKGNDSVPHTLVMTATPIPRTVAMTVFGDLETSTIKHLPVGRAPISTHIVPMQLTGYRNRLYTRISEEVAKGHQVYVVCPRISDSAGEQGVLLATYEDTSAQSMSVEKMLELLGGLPEFNSVTVQGLHSQLDSEDKQGIMDAFASGDIDVLVSTTVIEVGVDVHNATLMVIMDAERFGISQLHQLRGRVGRGGLPGTCLLSTWLDADHPSVNRLRVIESTLDGFELAEADLAERKEGNILGVQQSGSQSTLRELSIIKDRALIEKARDDVRILMGMPSWHEKYPALLAATKNWVDESTREFLNKN</sequence>
<evidence type="ECO:0000256" key="7">
    <source>
        <dbReference type="ARBA" id="ARBA00023204"/>
    </source>
</evidence>
<comment type="caution">
    <text evidence="10">The sequence shown here is derived from an EMBL/GenBank/DDBJ whole genome shotgun (WGS) entry which is preliminary data.</text>
</comment>
<keyword evidence="3" id="KW-0378">Hydrolase</keyword>
<dbReference type="Pfam" id="PF17191">
    <property type="entry name" value="RecG_wedge"/>
    <property type="match status" value="1"/>
</dbReference>
<feature type="domain" description="Helicase C-terminal" evidence="9">
    <location>
        <begin position="481"/>
        <end position="656"/>
    </location>
</feature>
<dbReference type="CDD" id="cd17992">
    <property type="entry name" value="DEXHc_RecG"/>
    <property type="match status" value="1"/>
</dbReference>
<protein>
    <submittedName>
        <fullName evidence="10">ATP-dependent DNA helicase RecG</fullName>
    </submittedName>
</protein>
<dbReference type="PANTHER" id="PTHR47964:SF1">
    <property type="entry name" value="ATP-DEPENDENT DNA HELICASE HOMOLOG RECG, CHLOROPLASTIC"/>
    <property type="match status" value="1"/>
</dbReference>
<evidence type="ECO:0000313" key="11">
    <source>
        <dbReference type="Proteomes" id="UP000252167"/>
    </source>
</evidence>
<dbReference type="SMART" id="SM00487">
    <property type="entry name" value="DEXDc"/>
    <property type="match status" value="1"/>
</dbReference>
<keyword evidence="4 10" id="KW-0347">Helicase</keyword>
<evidence type="ECO:0000256" key="2">
    <source>
        <dbReference type="ARBA" id="ARBA00022763"/>
    </source>
</evidence>
<dbReference type="Gene3D" id="2.40.50.140">
    <property type="entry name" value="Nucleic acid-binding proteins"/>
    <property type="match status" value="1"/>
</dbReference>
<dbReference type="Pfam" id="PF00271">
    <property type="entry name" value="Helicase_C"/>
    <property type="match status" value="1"/>
</dbReference>
<proteinExistence type="predicted"/>
<dbReference type="SUPFAM" id="SSF52540">
    <property type="entry name" value="P-loop containing nucleoside triphosphate hydrolases"/>
    <property type="match status" value="2"/>
</dbReference>
<name>A0A365YAG2_9MICC</name>
<dbReference type="PROSITE" id="PS51192">
    <property type="entry name" value="HELICASE_ATP_BIND_1"/>
    <property type="match status" value="1"/>
</dbReference>
<keyword evidence="7" id="KW-0234">DNA repair</keyword>
<dbReference type="SUPFAM" id="SSF50249">
    <property type="entry name" value="Nucleic acid-binding proteins"/>
    <property type="match status" value="1"/>
</dbReference>
<dbReference type="Pfam" id="PF00270">
    <property type="entry name" value="DEAD"/>
    <property type="match status" value="1"/>
</dbReference>
<dbReference type="AlphaFoldDB" id="A0A365YAG2"/>
<keyword evidence="1" id="KW-0547">Nucleotide-binding</keyword>
<feature type="domain" description="Helicase ATP-binding" evidence="8">
    <location>
        <begin position="286"/>
        <end position="459"/>
    </location>
</feature>
<dbReference type="Gene3D" id="3.40.50.300">
    <property type="entry name" value="P-loop containing nucleotide triphosphate hydrolases"/>
    <property type="match status" value="2"/>
</dbReference>
<evidence type="ECO:0000259" key="9">
    <source>
        <dbReference type="PROSITE" id="PS51194"/>
    </source>
</evidence>
<evidence type="ECO:0000256" key="5">
    <source>
        <dbReference type="ARBA" id="ARBA00022840"/>
    </source>
</evidence>
<evidence type="ECO:0000256" key="6">
    <source>
        <dbReference type="ARBA" id="ARBA00023125"/>
    </source>
</evidence>
<dbReference type="InterPro" id="IPR047112">
    <property type="entry name" value="RecG/Mfd"/>
</dbReference>
<dbReference type="GO" id="GO:0006281">
    <property type="term" value="P:DNA repair"/>
    <property type="evidence" value="ECO:0007669"/>
    <property type="project" value="UniProtKB-KW"/>
</dbReference>
<keyword evidence="2" id="KW-0227">DNA damage</keyword>
<dbReference type="InterPro" id="IPR014001">
    <property type="entry name" value="Helicase_ATP-bd"/>
</dbReference>
<dbReference type="CDD" id="cd04488">
    <property type="entry name" value="RecG_wedge_OBF"/>
    <property type="match status" value="1"/>
</dbReference>
<evidence type="ECO:0000259" key="8">
    <source>
        <dbReference type="PROSITE" id="PS51192"/>
    </source>
</evidence>
<dbReference type="PROSITE" id="PS51194">
    <property type="entry name" value="HELICASE_CTER"/>
    <property type="match status" value="1"/>
</dbReference>
<dbReference type="RefSeq" id="WP_113607767.1">
    <property type="nucleotide sequence ID" value="NZ_POAF01000007.1"/>
</dbReference>
<dbReference type="PANTHER" id="PTHR47964">
    <property type="entry name" value="ATP-DEPENDENT DNA HELICASE HOMOLOG RECG, CHLOROPLASTIC"/>
    <property type="match status" value="1"/>
</dbReference>
<accession>A0A365YAG2</accession>
<dbReference type="InterPro" id="IPR001650">
    <property type="entry name" value="Helicase_C-like"/>
</dbReference>
<evidence type="ECO:0000256" key="4">
    <source>
        <dbReference type="ARBA" id="ARBA00022806"/>
    </source>
</evidence>
<dbReference type="InterPro" id="IPR027417">
    <property type="entry name" value="P-loop_NTPase"/>
</dbReference>
<dbReference type="SMART" id="SM00490">
    <property type="entry name" value="HELICc"/>
    <property type="match status" value="1"/>
</dbReference>
<keyword evidence="5" id="KW-0067">ATP-binding</keyword>
<evidence type="ECO:0000256" key="3">
    <source>
        <dbReference type="ARBA" id="ARBA00022801"/>
    </source>
</evidence>
<dbReference type="GO" id="GO:0016787">
    <property type="term" value="F:hydrolase activity"/>
    <property type="evidence" value="ECO:0007669"/>
    <property type="project" value="UniProtKB-KW"/>
</dbReference>
<dbReference type="GO" id="GO:0005524">
    <property type="term" value="F:ATP binding"/>
    <property type="evidence" value="ECO:0007669"/>
    <property type="project" value="UniProtKB-KW"/>
</dbReference>
<dbReference type="Proteomes" id="UP000252167">
    <property type="component" value="Unassembled WGS sequence"/>
</dbReference>
<gene>
    <name evidence="10" type="ORF">C1H84_14385</name>
</gene>
<reference evidence="10 11" key="1">
    <citation type="submission" date="2018-01" db="EMBL/GenBank/DDBJ databases">
        <title>Glutamicibacter soli strain NHPC-3 Whole genome sequence and assembly.</title>
        <authorList>
            <person name="Choudhury P."/>
            <person name="Gupta D."/>
            <person name="Sengupta K."/>
            <person name="Jawed A."/>
            <person name="Sultana N."/>
            <person name="Saha P."/>
        </authorList>
    </citation>
    <scope>NUCLEOTIDE SEQUENCE [LARGE SCALE GENOMIC DNA]</scope>
    <source>
        <strain evidence="10 11">NHPC-3</strain>
    </source>
</reference>
<dbReference type="InterPro" id="IPR033454">
    <property type="entry name" value="RecG_wedge"/>
</dbReference>
<dbReference type="InterPro" id="IPR011545">
    <property type="entry name" value="DEAD/DEAH_box_helicase_dom"/>
</dbReference>
<dbReference type="GO" id="GO:0003678">
    <property type="term" value="F:DNA helicase activity"/>
    <property type="evidence" value="ECO:0007669"/>
    <property type="project" value="TreeGrafter"/>
</dbReference>